<evidence type="ECO:0000259" key="1">
    <source>
        <dbReference type="Pfam" id="PF03992"/>
    </source>
</evidence>
<dbReference type="Pfam" id="PF03992">
    <property type="entry name" value="ABM"/>
    <property type="match status" value="1"/>
</dbReference>
<evidence type="ECO:0000313" key="2">
    <source>
        <dbReference type="EMBL" id="QVI20099.1"/>
    </source>
</evidence>
<keyword evidence="2" id="KW-0560">Oxidoreductase</keyword>
<keyword evidence="3" id="KW-1185">Reference proteome</keyword>
<dbReference type="InterPro" id="IPR007138">
    <property type="entry name" value="ABM_dom"/>
</dbReference>
<name>A0ABX8CKK9_9NOCA</name>
<feature type="domain" description="ABM" evidence="1">
    <location>
        <begin position="6"/>
        <end position="78"/>
    </location>
</feature>
<accession>A0ABX8CKK9</accession>
<keyword evidence="2" id="KW-0503">Monooxygenase</keyword>
<dbReference type="Proteomes" id="UP000683310">
    <property type="component" value="Chromosome"/>
</dbReference>
<dbReference type="EMBL" id="CP074371">
    <property type="protein sequence ID" value="QVI20099.1"/>
    <property type="molecule type" value="Genomic_DNA"/>
</dbReference>
<dbReference type="SUPFAM" id="SSF54909">
    <property type="entry name" value="Dimeric alpha+beta barrel"/>
    <property type="match status" value="1"/>
</dbReference>
<gene>
    <name evidence="2" type="ORF">KHQ06_28145</name>
</gene>
<reference evidence="2 3" key="1">
    <citation type="submission" date="2021-04" db="EMBL/GenBank/DDBJ databases">
        <title>Nocardia tengchongensis.</title>
        <authorList>
            <person name="Zhuang k."/>
            <person name="Ran Y."/>
            <person name="Li W."/>
        </authorList>
    </citation>
    <scope>NUCLEOTIDE SEQUENCE [LARGE SCALE GENOMIC DNA]</scope>
    <source>
        <strain evidence="2 3">CFH S0057</strain>
    </source>
</reference>
<dbReference type="InterPro" id="IPR011008">
    <property type="entry name" value="Dimeric_a/b-barrel"/>
</dbReference>
<dbReference type="GO" id="GO:0004497">
    <property type="term" value="F:monooxygenase activity"/>
    <property type="evidence" value="ECO:0007669"/>
    <property type="project" value="UniProtKB-KW"/>
</dbReference>
<evidence type="ECO:0000313" key="3">
    <source>
        <dbReference type="Proteomes" id="UP000683310"/>
    </source>
</evidence>
<protein>
    <submittedName>
        <fullName evidence="2">Antibiotic biosynthesis monooxygenase</fullName>
    </submittedName>
</protein>
<organism evidence="2 3">
    <name type="scientific">Nocardia tengchongensis</name>
    <dbReference type="NCBI Taxonomy" id="2055889"/>
    <lineage>
        <taxon>Bacteria</taxon>
        <taxon>Bacillati</taxon>
        <taxon>Actinomycetota</taxon>
        <taxon>Actinomycetes</taxon>
        <taxon>Mycobacteriales</taxon>
        <taxon>Nocardiaceae</taxon>
        <taxon>Nocardia</taxon>
    </lineage>
</organism>
<proteinExistence type="predicted"/>
<dbReference type="Gene3D" id="3.30.70.100">
    <property type="match status" value="1"/>
</dbReference>
<sequence length="106" mass="11512">MADTEMFSVYGRVSALPNQRDTVIELIHEAAQACGESSGLVAYSINAPINDPNSVWVTQLWVSKDAHDATTHRESVRAVSLRMVPLLAAPPTSSYGHAIHAHGFNR</sequence>